<evidence type="ECO:0000313" key="2">
    <source>
        <dbReference type="EMBL" id="GAA1532499.1"/>
    </source>
</evidence>
<dbReference type="Proteomes" id="UP001500842">
    <property type="component" value="Unassembled WGS sequence"/>
</dbReference>
<dbReference type="RefSeq" id="WP_141004236.1">
    <property type="nucleotide sequence ID" value="NZ_BAAAOR010000029.1"/>
</dbReference>
<gene>
    <name evidence="2" type="ORF">GCM10009788_39520</name>
</gene>
<reference evidence="2 3" key="1">
    <citation type="journal article" date="2019" name="Int. J. Syst. Evol. Microbiol.">
        <title>The Global Catalogue of Microorganisms (GCM) 10K type strain sequencing project: providing services to taxonomists for standard genome sequencing and annotation.</title>
        <authorList>
            <consortium name="The Broad Institute Genomics Platform"/>
            <consortium name="The Broad Institute Genome Sequencing Center for Infectious Disease"/>
            <person name="Wu L."/>
            <person name="Ma J."/>
        </authorList>
    </citation>
    <scope>NUCLEOTIDE SEQUENCE [LARGE SCALE GENOMIC DNA]</scope>
    <source>
        <strain evidence="2 3">JCM 14942</strain>
    </source>
</reference>
<dbReference type="SUPFAM" id="SSF50249">
    <property type="entry name" value="Nucleic acid-binding proteins"/>
    <property type="match status" value="1"/>
</dbReference>
<dbReference type="InterPro" id="IPR002878">
    <property type="entry name" value="ChsH2_C"/>
</dbReference>
<dbReference type="InterPro" id="IPR012340">
    <property type="entry name" value="NA-bd_OB-fold"/>
</dbReference>
<dbReference type="InterPro" id="IPR052513">
    <property type="entry name" value="Thioester_dehydratase-like"/>
</dbReference>
<protein>
    <submittedName>
        <fullName evidence="2">OB-fold domain-containing protein</fullName>
    </submittedName>
</protein>
<proteinExistence type="predicted"/>
<sequence>MATRSIARDFFVEDLDRGWSLVGTRCRSCHEQLFGRADPACPRCAGPDLDPVLLPASGAVWAYTVQRNPPPGRRRATTPTVPYAVGLVELDGIGLRILTHIDVDPERVTVGLPVRLAVRELYHEHDELVVGFAFEEVLS</sequence>
<name>A0ABN2B407_9ACTN</name>
<organism evidence="2 3">
    <name type="scientific">Nocardioides humi</name>
    <dbReference type="NCBI Taxonomy" id="449461"/>
    <lineage>
        <taxon>Bacteria</taxon>
        <taxon>Bacillati</taxon>
        <taxon>Actinomycetota</taxon>
        <taxon>Actinomycetes</taxon>
        <taxon>Propionibacteriales</taxon>
        <taxon>Nocardioidaceae</taxon>
        <taxon>Nocardioides</taxon>
    </lineage>
</organism>
<evidence type="ECO:0000313" key="3">
    <source>
        <dbReference type="Proteomes" id="UP001500842"/>
    </source>
</evidence>
<dbReference type="PANTHER" id="PTHR34075">
    <property type="entry name" value="BLR3430 PROTEIN"/>
    <property type="match status" value="1"/>
</dbReference>
<accession>A0ABN2B407</accession>
<keyword evidence="3" id="KW-1185">Reference proteome</keyword>
<feature type="domain" description="ChsH2 C-terminal OB-fold" evidence="1">
    <location>
        <begin position="53"/>
        <end position="118"/>
    </location>
</feature>
<dbReference type="EMBL" id="BAAAOR010000029">
    <property type="protein sequence ID" value="GAA1532499.1"/>
    <property type="molecule type" value="Genomic_DNA"/>
</dbReference>
<dbReference type="PANTHER" id="PTHR34075:SF5">
    <property type="entry name" value="BLR3430 PROTEIN"/>
    <property type="match status" value="1"/>
</dbReference>
<dbReference type="Pfam" id="PF01796">
    <property type="entry name" value="OB_ChsH2_C"/>
    <property type="match status" value="1"/>
</dbReference>
<comment type="caution">
    <text evidence="2">The sequence shown here is derived from an EMBL/GenBank/DDBJ whole genome shotgun (WGS) entry which is preliminary data.</text>
</comment>
<evidence type="ECO:0000259" key="1">
    <source>
        <dbReference type="Pfam" id="PF01796"/>
    </source>
</evidence>